<evidence type="ECO:0000256" key="1">
    <source>
        <dbReference type="ARBA" id="ARBA00004651"/>
    </source>
</evidence>
<evidence type="ECO:0000256" key="2">
    <source>
        <dbReference type="ARBA" id="ARBA00022475"/>
    </source>
</evidence>
<dbReference type="InterPro" id="IPR050790">
    <property type="entry name" value="ExbB/TolQ_transport"/>
</dbReference>
<keyword evidence="10" id="KW-1185">Reference proteome</keyword>
<dbReference type="PANTHER" id="PTHR30625">
    <property type="entry name" value="PROTEIN TOLQ"/>
    <property type="match status" value="1"/>
</dbReference>
<sequence length="213" mass="23485">MWEFIKAGGWLMLPLLACSIAAMAIIIERFMRLKRSRIIPKNLVNEIILRSSSDNLTVQDQQELFKSPLGKILQKGYMFRFKNAEFVKIQMQTEASVQISQLEKNINFLGTIGAISPLLGLLGTVLGIIEAFLAVNSGGVTDPAMLANGVSKALITTAAGMIVAIPALIAYRYFQRVVVELVVEMEQQATMYHAILFYSKAKSAASDTEQEPV</sequence>
<keyword evidence="6" id="KW-0813">Transport</keyword>
<dbReference type="Pfam" id="PF01618">
    <property type="entry name" value="MotA_ExbB"/>
    <property type="match status" value="1"/>
</dbReference>
<keyword evidence="5 7" id="KW-0472">Membrane</keyword>
<dbReference type="Proteomes" id="UP000196536">
    <property type="component" value="Unassembled WGS sequence"/>
</dbReference>
<name>A0A1Z9YXK1_9GAMM</name>
<evidence type="ECO:0000256" key="3">
    <source>
        <dbReference type="ARBA" id="ARBA00022692"/>
    </source>
</evidence>
<dbReference type="PANTHER" id="PTHR30625:SF11">
    <property type="entry name" value="MOTA_TOLQ_EXBB PROTON CHANNEL DOMAIN-CONTAINING PROTEIN"/>
    <property type="match status" value="1"/>
</dbReference>
<protein>
    <submittedName>
        <fullName evidence="9">Biopolymer transporter ExbB</fullName>
    </submittedName>
</protein>
<evidence type="ECO:0000256" key="5">
    <source>
        <dbReference type="ARBA" id="ARBA00023136"/>
    </source>
</evidence>
<comment type="similarity">
    <text evidence="6">Belongs to the exbB/tolQ family.</text>
</comment>
<feature type="transmembrane region" description="Helical" evidence="7">
    <location>
        <begin position="153"/>
        <end position="174"/>
    </location>
</feature>
<keyword evidence="2" id="KW-1003">Cell membrane</keyword>
<evidence type="ECO:0000256" key="7">
    <source>
        <dbReference type="SAM" id="Phobius"/>
    </source>
</evidence>
<dbReference type="RefSeq" id="WP_087620537.1">
    <property type="nucleotide sequence ID" value="NZ_JAKVJF010000002.1"/>
</dbReference>
<evidence type="ECO:0000256" key="6">
    <source>
        <dbReference type="RuleBase" id="RU004057"/>
    </source>
</evidence>
<accession>A0A1Z9YXK1</accession>
<dbReference type="OrthoDB" id="4045at2"/>
<dbReference type="GO" id="GO:0005886">
    <property type="term" value="C:plasma membrane"/>
    <property type="evidence" value="ECO:0007669"/>
    <property type="project" value="UniProtKB-SubCell"/>
</dbReference>
<dbReference type="GO" id="GO:0017038">
    <property type="term" value="P:protein import"/>
    <property type="evidence" value="ECO:0007669"/>
    <property type="project" value="TreeGrafter"/>
</dbReference>
<keyword evidence="4 7" id="KW-1133">Transmembrane helix</keyword>
<dbReference type="AlphaFoldDB" id="A0A1Z9YXK1"/>
<evidence type="ECO:0000256" key="4">
    <source>
        <dbReference type="ARBA" id="ARBA00022989"/>
    </source>
</evidence>
<keyword evidence="3 7" id="KW-0812">Transmembrane</keyword>
<evidence type="ECO:0000313" key="10">
    <source>
        <dbReference type="Proteomes" id="UP000196536"/>
    </source>
</evidence>
<organism evidence="9 10">
    <name type="scientific">Acinetobacter populi</name>
    <dbReference type="NCBI Taxonomy" id="1582270"/>
    <lineage>
        <taxon>Bacteria</taxon>
        <taxon>Pseudomonadati</taxon>
        <taxon>Pseudomonadota</taxon>
        <taxon>Gammaproteobacteria</taxon>
        <taxon>Moraxellales</taxon>
        <taxon>Moraxellaceae</taxon>
        <taxon>Acinetobacter</taxon>
    </lineage>
</organism>
<dbReference type="InterPro" id="IPR002898">
    <property type="entry name" value="MotA_ExbB_proton_chnl"/>
</dbReference>
<evidence type="ECO:0000259" key="8">
    <source>
        <dbReference type="Pfam" id="PF01618"/>
    </source>
</evidence>
<proteinExistence type="inferred from homology"/>
<feature type="transmembrane region" description="Helical" evidence="7">
    <location>
        <begin position="12"/>
        <end position="31"/>
    </location>
</feature>
<keyword evidence="6" id="KW-0653">Protein transport</keyword>
<feature type="domain" description="MotA/TolQ/ExbB proton channel" evidence="8">
    <location>
        <begin position="67"/>
        <end position="186"/>
    </location>
</feature>
<gene>
    <name evidence="9" type="ORF">CAP51_09565</name>
</gene>
<dbReference type="EMBL" id="NEXX01000003">
    <property type="protein sequence ID" value="OUY06934.1"/>
    <property type="molecule type" value="Genomic_DNA"/>
</dbReference>
<feature type="transmembrane region" description="Helical" evidence="7">
    <location>
        <begin position="108"/>
        <end position="133"/>
    </location>
</feature>
<comment type="subcellular location">
    <subcellularLocation>
        <location evidence="1">Cell membrane</location>
        <topology evidence="1">Multi-pass membrane protein</topology>
    </subcellularLocation>
    <subcellularLocation>
        <location evidence="6">Membrane</location>
        <topology evidence="6">Multi-pass membrane protein</topology>
    </subcellularLocation>
</comment>
<reference evidence="9 10" key="1">
    <citation type="submission" date="2017-05" db="EMBL/GenBank/DDBJ databases">
        <title>Acinetobacter populi ANC 5415 (= PBJ7), whole genome shotgun sequencing project.</title>
        <authorList>
            <person name="Nemec A."/>
            <person name="Radolfova-Krizova L."/>
        </authorList>
    </citation>
    <scope>NUCLEOTIDE SEQUENCE [LARGE SCALE GENOMIC DNA]</scope>
    <source>
        <strain evidence="9 10">PBJ7</strain>
    </source>
</reference>
<evidence type="ECO:0000313" key="9">
    <source>
        <dbReference type="EMBL" id="OUY06934.1"/>
    </source>
</evidence>
<comment type="caution">
    <text evidence="9">The sequence shown here is derived from an EMBL/GenBank/DDBJ whole genome shotgun (WGS) entry which is preliminary data.</text>
</comment>